<dbReference type="HOGENOM" id="CLU_051638_5_3_5"/>
<dbReference type="PATRIC" id="fig|991905.3.peg.3752"/>
<evidence type="ECO:0000313" key="6">
    <source>
        <dbReference type="EMBL" id="ADZ72056.1"/>
    </source>
</evidence>
<keyword evidence="5" id="KW-0012">Acyltransferase</keyword>
<evidence type="ECO:0000256" key="5">
    <source>
        <dbReference type="ARBA" id="ARBA00023315"/>
    </source>
</evidence>
<keyword evidence="4" id="KW-0046">Antibiotic resistance</keyword>
<comment type="similarity">
    <text evidence="1">Belongs to the transferase hexapeptide repeat family.</text>
</comment>
<evidence type="ECO:0000256" key="1">
    <source>
        <dbReference type="ARBA" id="ARBA00007274"/>
    </source>
</evidence>
<dbReference type="SUPFAM" id="SSF51161">
    <property type="entry name" value="Trimeric LpxA-like enzymes"/>
    <property type="match status" value="1"/>
</dbReference>
<protein>
    <submittedName>
        <fullName evidence="6">Acetyltransferase, trimeric LpxA-like protein</fullName>
    </submittedName>
</protein>
<dbReference type="EMBL" id="CP002568">
    <property type="protein sequence ID" value="ADZ72056.1"/>
    <property type="molecule type" value="Genomic_DNA"/>
</dbReference>
<keyword evidence="7" id="KW-1185">Reference proteome</keyword>
<dbReference type="eggNOG" id="COG0110">
    <property type="taxonomic scope" value="Bacteria"/>
</dbReference>
<dbReference type="PANTHER" id="PTHR43300">
    <property type="entry name" value="ACETYLTRANSFERASE"/>
    <property type="match status" value="1"/>
</dbReference>
<dbReference type="GO" id="GO:0016746">
    <property type="term" value="F:acyltransferase activity"/>
    <property type="evidence" value="ECO:0007669"/>
    <property type="project" value="UniProtKB-KW"/>
</dbReference>
<evidence type="ECO:0000256" key="4">
    <source>
        <dbReference type="ARBA" id="ARBA00023251"/>
    </source>
</evidence>
<dbReference type="InterPro" id="IPR001451">
    <property type="entry name" value="Hexapep"/>
</dbReference>
<dbReference type="InterPro" id="IPR050179">
    <property type="entry name" value="Trans_hexapeptide_repeat"/>
</dbReference>
<dbReference type="InterPro" id="IPR011004">
    <property type="entry name" value="Trimer_LpxA-like_sf"/>
</dbReference>
<gene>
    <name evidence="6" type="ordered locus">SL003B_3635</name>
</gene>
<dbReference type="FunFam" id="2.160.10.10:FF:000037">
    <property type="entry name" value="Streptogramin A acetyltransferase"/>
    <property type="match status" value="1"/>
</dbReference>
<dbReference type="CDD" id="cd03349">
    <property type="entry name" value="LbH_XAT"/>
    <property type="match status" value="1"/>
</dbReference>
<evidence type="ECO:0000256" key="3">
    <source>
        <dbReference type="ARBA" id="ARBA00022737"/>
    </source>
</evidence>
<evidence type="ECO:0000313" key="7">
    <source>
        <dbReference type="Proteomes" id="UP000008130"/>
    </source>
</evidence>
<dbReference type="InterPro" id="IPR018357">
    <property type="entry name" value="Hexapep_transf_CS"/>
</dbReference>
<dbReference type="Gene3D" id="2.160.10.10">
    <property type="entry name" value="Hexapeptide repeat proteins"/>
    <property type="match status" value="1"/>
</dbReference>
<name>F2J1Z5_POLGS</name>
<dbReference type="GO" id="GO:0046677">
    <property type="term" value="P:response to antibiotic"/>
    <property type="evidence" value="ECO:0007669"/>
    <property type="project" value="UniProtKB-KW"/>
</dbReference>
<dbReference type="RefSeq" id="WP_013654365.1">
    <property type="nucleotide sequence ID" value="NC_015259.1"/>
</dbReference>
<dbReference type="Pfam" id="PF00132">
    <property type="entry name" value="Hexapep"/>
    <property type="match status" value="1"/>
</dbReference>
<dbReference type="STRING" id="991905.SL003B_3635"/>
<keyword evidence="3" id="KW-0677">Repeat</keyword>
<dbReference type="Proteomes" id="UP000008130">
    <property type="component" value="Chromosome"/>
</dbReference>
<dbReference type="KEGG" id="pgv:SL003B_3635"/>
<sequence>MHGPDPSARFPFPGARHTAFIKNVVTRHTIEAGDYSYYHDPEGPEHFEERCVLYHFDFIGDRLIIGRFCAFATGVQFIMNGANHAMTGFSTYPFSIFGGGWELGFDPATWTAGLRGDTRIGNDVWIGREARILPGVTIGDGAIIGTRAVVGQDVPPYAIAVGNPARIVRQRFAPAVIDRLLVIAWWNWPVERISRNLDAIRGADLQVLERAAA</sequence>
<dbReference type="OrthoDB" id="9815592at2"/>
<organism evidence="6 7">
    <name type="scientific">Polymorphum gilvum (strain LMG 25793 / CGMCC 1.9160 / SL003B-26A1)</name>
    <dbReference type="NCBI Taxonomy" id="991905"/>
    <lineage>
        <taxon>Bacteria</taxon>
        <taxon>Pseudomonadati</taxon>
        <taxon>Pseudomonadota</taxon>
        <taxon>Alphaproteobacteria</taxon>
        <taxon>Rhodobacterales</taxon>
        <taxon>Paracoccaceae</taxon>
        <taxon>Polymorphum</taxon>
    </lineage>
</organism>
<evidence type="ECO:0000256" key="2">
    <source>
        <dbReference type="ARBA" id="ARBA00022679"/>
    </source>
</evidence>
<accession>F2J1Z5</accession>
<dbReference type="PANTHER" id="PTHR43300:SF11">
    <property type="entry name" value="ACETYLTRANSFERASE RV3034C-RELATED"/>
    <property type="match status" value="1"/>
</dbReference>
<reference evidence="6 7" key="1">
    <citation type="journal article" date="2011" name="J. Bacteriol.">
        <title>Complete genome sequence of Polymorphum gilvum SL003B-26A1T, a crude oil-degrading bacterium from oil-polluted saline soil.</title>
        <authorList>
            <person name="Li S.G."/>
            <person name="Tang Y.Q."/>
            <person name="Nie Y."/>
            <person name="Cai M."/>
            <person name="Wu X.L."/>
        </authorList>
    </citation>
    <scope>NUCLEOTIDE SEQUENCE [LARGE SCALE GENOMIC DNA]</scope>
    <source>
        <strain evidence="7">LMG 25793 / CGMCC 1.9160 / SL003B-26A1</strain>
    </source>
</reference>
<dbReference type="AlphaFoldDB" id="F2J1Z5"/>
<keyword evidence="2 6" id="KW-0808">Transferase</keyword>
<dbReference type="PROSITE" id="PS00101">
    <property type="entry name" value="HEXAPEP_TRANSFERASES"/>
    <property type="match status" value="1"/>
</dbReference>
<proteinExistence type="inferred from homology"/>